<gene>
    <name evidence="1" type="ORF">O3V59_20655</name>
</gene>
<sequence>MLRKAGGSVLLLVVLVLGTVAVFTAAQLREDDNGQVVTRIPDQMKAGTIIEFDENNRMKIIVEGEPVPEKKPIEKKPLSPEQKKLLEEEERMVQKIREEAKDLPVYHLENPAPEPGMRVIYDGEGLIKEIIYPQDK</sequence>
<comment type="caution">
    <text evidence="1">The sequence shown here is derived from an EMBL/GenBank/DDBJ whole genome shotgun (WGS) entry which is preliminary data.</text>
</comment>
<dbReference type="AlphaFoldDB" id="A0A9X3TUH5"/>
<evidence type="ECO:0000313" key="1">
    <source>
        <dbReference type="EMBL" id="MDA5110757.1"/>
    </source>
</evidence>
<dbReference type="RefSeq" id="WP_051188116.1">
    <property type="nucleotide sequence ID" value="NZ_JAPYYP010000042.1"/>
</dbReference>
<organism evidence="1 2">
    <name type="scientific">Brevibacillus thermoruber</name>
    <dbReference type="NCBI Taxonomy" id="33942"/>
    <lineage>
        <taxon>Bacteria</taxon>
        <taxon>Bacillati</taxon>
        <taxon>Bacillota</taxon>
        <taxon>Bacilli</taxon>
        <taxon>Bacillales</taxon>
        <taxon>Paenibacillaceae</taxon>
        <taxon>Brevibacillus</taxon>
    </lineage>
</organism>
<name>A0A9X3TUH5_9BACL</name>
<dbReference type="Proteomes" id="UP001151071">
    <property type="component" value="Unassembled WGS sequence"/>
</dbReference>
<evidence type="ECO:0000313" key="2">
    <source>
        <dbReference type="Proteomes" id="UP001151071"/>
    </source>
</evidence>
<accession>A0A9X3TUH5</accession>
<proteinExistence type="predicted"/>
<dbReference type="EMBL" id="JAPYYP010000042">
    <property type="protein sequence ID" value="MDA5110757.1"/>
    <property type="molecule type" value="Genomic_DNA"/>
</dbReference>
<reference evidence="1" key="1">
    <citation type="submission" date="2022-12" db="EMBL/GenBank/DDBJ databases">
        <title>Draft genome sequence of the thermophilic strain Brevibacillus thermoruber HT42, isolated from Los Humeros, Puebla, Mexico, with biotechnological potential.</title>
        <authorList>
            <person name="Lara Sanchez J."/>
            <person name="Solis Palacios R."/>
            <person name="Bustos Baena A.S."/>
            <person name="Ruz Baez A.E."/>
            <person name="Espinosa Luna G."/>
            <person name="Oliart Ros R.M."/>
        </authorList>
    </citation>
    <scope>NUCLEOTIDE SEQUENCE</scope>
    <source>
        <strain evidence="1">HT42</strain>
    </source>
</reference>
<keyword evidence="2" id="KW-1185">Reference proteome</keyword>
<protein>
    <submittedName>
        <fullName evidence="1">Uncharacterized protein</fullName>
    </submittedName>
</protein>